<dbReference type="Gene3D" id="3.40.630.30">
    <property type="match status" value="1"/>
</dbReference>
<organism evidence="2 3">
    <name type="scientific">Polluticaenibacter yanchengensis</name>
    <dbReference type="NCBI Taxonomy" id="3014562"/>
    <lineage>
        <taxon>Bacteria</taxon>
        <taxon>Pseudomonadati</taxon>
        <taxon>Bacteroidota</taxon>
        <taxon>Chitinophagia</taxon>
        <taxon>Chitinophagales</taxon>
        <taxon>Chitinophagaceae</taxon>
        <taxon>Polluticaenibacter</taxon>
    </lineage>
</organism>
<dbReference type="Proteomes" id="UP001210231">
    <property type="component" value="Unassembled WGS sequence"/>
</dbReference>
<reference evidence="2 3" key="1">
    <citation type="submission" date="2022-12" db="EMBL/GenBank/DDBJ databases">
        <title>Chitinophagaceae gen. sp. nov., a new member of the family Chitinophagaceae, isolated from soil in a chemical factory.</title>
        <authorList>
            <person name="Ke Z."/>
        </authorList>
    </citation>
    <scope>NUCLEOTIDE SEQUENCE [LARGE SCALE GENOMIC DNA]</scope>
    <source>
        <strain evidence="2 3">LY-5</strain>
    </source>
</reference>
<dbReference type="RefSeq" id="WP_407030861.1">
    <property type="nucleotide sequence ID" value="NZ_JAQGEF010000006.1"/>
</dbReference>
<protein>
    <submittedName>
        <fullName evidence="2">GNAT family N-acetyltransferase</fullName>
    </submittedName>
</protein>
<keyword evidence="3" id="KW-1185">Reference proteome</keyword>
<dbReference type="InterPro" id="IPR016181">
    <property type="entry name" value="Acyl_CoA_acyltransferase"/>
</dbReference>
<dbReference type="EMBL" id="JAQGEF010000006">
    <property type="protein sequence ID" value="MDA3614536.1"/>
    <property type="molecule type" value="Genomic_DNA"/>
</dbReference>
<feature type="transmembrane region" description="Helical" evidence="1">
    <location>
        <begin position="37"/>
        <end position="65"/>
    </location>
</feature>
<dbReference type="SUPFAM" id="SSF55729">
    <property type="entry name" value="Acyl-CoA N-acyltransferases (Nat)"/>
    <property type="match status" value="1"/>
</dbReference>
<evidence type="ECO:0000313" key="2">
    <source>
        <dbReference type="EMBL" id="MDA3614536.1"/>
    </source>
</evidence>
<accession>A0ABT4UIA3</accession>
<sequence length="203" mass="23723">MIIQLVGYLASVFLAVSLVVSNDLKFRWINFSGCLTFSIYGVLIQSFPVIITNILLAVINAIYLYKLYKAEEVFEILDFNNQSVLINRFVQHYNKDIRDYFPQFDEDNSRYNVKFVVLRDLAIANIFIAEKDSEGNAVVNLNYTLEKYRDYKIGKFLFNKNNQHLKELGVKKITYNKAINKKHQAFLRKMGFKEENGKFTITV</sequence>
<keyword evidence="1" id="KW-0812">Transmembrane</keyword>
<proteinExistence type="predicted"/>
<keyword evidence="1" id="KW-1133">Transmembrane helix</keyword>
<name>A0ABT4UIA3_9BACT</name>
<evidence type="ECO:0000313" key="3">
    <source>
        <dbReference type="Proteomes" id="UP001210231"/>
    </source>
</evidence>
<gene>
    <name evidence="2" type="ORF">O3P16_06930</name>
</gene>
<comment type="caution">
    <text evidence="2">The sequence shown here is derived from an EMBL/GenBank/DDBJ whole genome shotgun (WGS) entry which is preliminary data.</text>
</comment>
<evidence type="ECO:0000256" key="1">
    <source>
        <dbReference type="SAM" id="Phobius"/>
    </source>
</evidence>
<keyword evidence="1" id="KW-0472">Membrane</keyword>